<protein>
    <submittedName>
        <fullName evidence="2">Uncharacterized protein</fullName>
    </submittedName>
</protein>
<name>A0A7X6BHQ4_9SPHN</name>
<keyword evidence="3" id="KW-1185">Reference proteome</keyword>
<sequence>MERKDTSPTTQAQGPRLTMAEEQRLAFEDDQRRIKRGTQMRWPGFLFRN</sequence>
<dbReference type="RefSeq" id="WP_168069486.1">
    <property type="nucleotide sequence ID" value="NZ_JAATJC010000001.1"/>
</dbReference>
<evidence type="ECO:0000256" key="1">
    <source>
        <dbReference type="SAM" id="MobiDB-lite"/>
    </source>
</evidence>
<dbReference type="EMBL" id="JAATJC010000001">
    <property type="protein sequence ID" value="NJC06351.1"/>
    <property type="molecule type" value="Genomic_DNA"/>
</dbReference>
<reference evidence="2 3" key="1">
    <citation type="submission" date="2020-03" db="EMBL/GenBank/DDBJ databases">
        <title>Genomic Encyclopedia of Type Strains, Phase IV (KMG-IV): sequencing the most valuable type-strain genomes for metagenomic binning, comparative biology and taxonomic classification.</title>
        <authorList>
            <person name="Goeker M."/>
        </authorList>
    </citation>
    <scope>NUCLEOTIDE SEQUENCE [LARGE SCALE GENOMIC DNA]</scope>
    <source>
        <strain evidence="2 3">DSM 16846</strain>
    </source>
</reference>
<evidence type="ECO:0000313" key="3">
    <source>
        <dbReference type="Proteomes" id="UP000558192"/>
    </source>
</evidence>
<dbReference type="AlphaFoldDB" id="A0A7X6BHQ4"/>
<gene>
    <name evidence="2" type="ORF">GGQ97_002144</name>
</gene>
<feature type="compositionally biased region" description="Basic and acidic residues" evidence="1">
    <location>
        <begin position="19"/>
        <end position="32"/>
    </location>
</feature>
<comment type="caution">
    <text evidence="2">The sequence shown here is derived from an EMBL/GenBank/DDBJ whole genome shotgun (WGS) entry which is preliminary data.</text>
</comment>
<evidence type="ECO:0000313" key="2">
    <source>
        <dbReference type="EMBL" id="NJC06351.1"/>
    </source>
</evidence>
<organism evidence="2 3">
    <name type="scientific">Sphingomonas kaistensis</name>
    <dbReference type="NCBI Taxonomy" id="298708"/>
    <lineage>
        <taxon>Bacteria</taxon>
        <taxon>Pseudomonadati</taxon>
        <taxon>Pseudomonadota</taxon>
        <taxon>Alphaproteobacteria</taxon>
        <taxon>Sphingomonadales</taxon>
        <taxon>Sphingomonadaceae</taxon>
        <taxon>Sphingomonas</taxon>
    </lineage>
</organism>
<proteinExistence type="predicted"/>
<feature type="region of interest" description="Disordered" evidence="1">
    <location>
        <begin position="1"/>
        <end position="49"/>
    </location>
</feature>
<dbReference type="Proteomes" id="UP000558192">
    <property type="component" value="Unassembled WGS sequence"/>
</dbReference>
<accession>A0A7X6BHQ4</accession>